<evidence type="ECO:0000313" key="1">
    <source>
        <dbReference type="EMBL" id="KAG6491826.1"/>
    </source>
</evidence>
<organism evidence="1 2">
    <name type="scientific">Zingiber officinale</name>
    <name type="common">Ginger</name>
    <name type="synonym">Amomum zingiber</name>
    <dbReference type="NCBI Taxonomy" id="94328"/>
    <lineage>
        <taxon>Eukaryota</taxon>
        <taxon>Viridiplantae</taxon>
        <taxon>Streptophyta</taxon>
        <taxon>Embryophyta</taxon>
        <taxon>Tracheophyta</taxon>
        <taxon>Spermatophyta</taxon>
        <taxon>Magnoliopsida</taxon>
        <taxon>Liliopsida</taxon>
        <taxon>Zingiberales</taxon>
        <taxon>Zingiberaceae</taxon>
        <taxon>Zingiber</taxon>
    </lineage>
</organism>
<keyword evidence="2" id="KW-1185">Reference proteome</keyword>
<dbReference type="InterPro" id="IPR025322">
    <property type="entry name" value="PADRE_dom"/>
</dbReference>
<sequence length="210" mass="22367">MGNAVQRVSCFASGSEGPIKLVFWGGATELLRQQQPAGELMFRFSDCIVCPADAFFIGRPVPALAIDDDLLPGHTYLVIPLGKFPCHGNPLTAASVASLSSTPRAPLAGCPFAYVKGGDGRAMIKVLPEFMTKLVVGGGGADEGRERGDGGKAVICTTPELRKHFAQLVGPKERPWSPKLETIAERKKRLLLAGSLSPVRLLGLTERKIC</sequence>
<protein>
    <submittedName>
        <fullName evidence="1">Uncharacterized protein</fullName>
    </submittedName>
</protein>
<comment type="caution">
    <text evidence="1">The sequence shown here is derived from an EMBL/GenBank/DDBJ whole genome shotgun (WGS) entry which is preliminary data.</text>
</comment>
<dbReference type="Proteomes" id="UP000734854">
    <property type="component" value="Unassembled WGS sequence"/>
</dbReference>
<dbReference type="PANTHER" id="PTHR33052">
    <property type="entry name" value="DUF4228 DOMAIN PROTEIN-RELATED"/>
    <property type="match status" value="1"/>
</dbReference>
<name>A0A8J5FW18_ZINOF</name>
<evidence type="ECO:0000313" key="2">
    <source>
        <dbReference type="Proteomes" id="UP000734854"/>
    </source>
</evidence>
<gene>
    <name evidence="1" type="ORF">ZIOFF_046764</name>
</gene>
<dbReference type="OrthoDB" id="1899115at2759"/>
<dbReference type="Pfam" id="PF14009">
    <property type="entry name" value="PADRE"/>
    <property type="match status" value="1"/>
</dbReference>
<dbReference type="EMBL" id="JACMSC010000013">
    <property type="protein sequence ID" value="KAG6491826.1"/>
    <property type="molecule type" value="Genomic_DNA"/>
</dbReference>
<reference evidence="1 2" key="1">
    <citation type="submission" date="2020-08" db="EMBL/GenBank/DDBJ databases">
        <title>Plant Genome Project.</title>
        <authorList>
            <person name="Zhang R.-G."/>
        </authorList>
    </citation>
    <scope>NUCLEOTIDE SEQUENCE [LARGE SCALE GENOMIC DNA]</scope>
    <source>
        <tissue evidence="1">Rhizome</tissue>
    </source>
</reference>
<dbReference type="AlphaFoldDB" id="A0A8J5FW18"/>
<accession>A0A8J5FW18</accession>
<proteinExistence type="predicted"/>